<reference evidence="1" key="1">
    <citation type="journal article" date="2017" name="Parasit. Vectors">
        <title>Sialotranscriptomics of Rhipicephalus zambeziensis reveals intricate expression profiles of secretory proteins and suggests tight temporal transcriptional regulation during blood-feeding.</title>
        <authorList>
            <person name="de Castro M.H."/>
            <person name="de Klerk D."/>
            <person name="Pienaar R."/>
            <person name="Rees D.J.G."/>
            <person name="Mans B.J."/>
        </authorList>
    </citation>
    <scope>NUCLEOTIDE SEQUENCE</scope>
    <source>
        <tissue evidence="1">Salivary glands</tissue>
    </source>
</reference>
<organism evidence="1">
    <name type="scientific">Rhipicephalus zambeziensis</name>
    <dbReference type="NCBI Taxonomy" id="60191"/>
    <lineage>
        <taxon>Eukaryota</taxon>
        <taxon>Metazoa</taxon>
        <taxon>Ecdysozoa</taxon>
        <taxon>Arthropoda</taxon>
        <taxon>Chelicerata</taxon>
        <taxon>Arachnida</taxon>
        <taxon>Acari</taxon>
        <taxon>Parasitiformes</taxon>
        <taxon>Ixodida</taxon>
        <taxon>Ixodoidea</taxon>
        <taxon>Ixodidae</taxon>
        <taxon>Rhipicephalinae</taxon>
        <taxon>Rhipicephalus</taxon>
        <taxon>Rhipicephalus</taxon>
    </lineage>
</organism>
<dbReference type="AlphaFoldDB" id="A0A224YA43"/>
<accession>A0A224YA43</accession>
<protein>
    <submittedName>
        <fullName evidence="1">Uncharacterized protein</fullName>
    </submittedName>
</protein>
<name>A0A224YA43_9ACAR</name>
<dbReference type="EMBL" id="GFPF01003382">
    <property type="protein sequence ID" value="MAA14528.1"/>
    <property type="molecule type" value="Transcribed_RNA"/>
</dbReference>
<sequence>MVALAYTVEVLDPESVALYQSEVSPSEASVALVPSVESATVVVSAATVAVSAAATVAVAMAVAMGPATGKVPEASRVVSSKEPVGTTRALEAFLEATPSGTFRATTTSKGTAPAQASLRPTRTAMEPVLVSTRVASLVAPRVTSPASEARATANSMAAESDIRRCEVSRLVVSKS</sequence>
<evidence type="ECO:0000313" key="1">
    <source>
        <dbReference type="EMBL" id="MAA14528.1"/>
    </source>
</evidence>
<proteinExistence type="predicted"/>